<dbReference type="AlphaFoldDB" id="A0AAD6KNS7"/>
<comment type="caution">
    <text evidence="1">The sequence shown here is derived from an EMBL/GenBank/DDBJ whole genome shotgun (WGS) entry which is preliminary data.</text>
</comment>
<name>A0AAD6KNS7_9ROSI</name>
<sequence length="209" mass="23828">MASFFLHETMFVIYRWKKEKSLLLADKIAQAWHVVVASFASTLRLKAPSYPSLFIQHVSHGHLSALVEKEDIDGDSHIASQAEFYFNFVPISGHGHPLMLCSDLDMDYHRLIPSVNYATHRHRLTFSPKTGDPGDGSIYKKAWMPYGSLYLQSIFLPVRENDDPDGEFYCAGCEKETGYTLLVTAEWLFAARIKFVTTEVLPFRDSCKK</sequence>
<keyword evidence="2" id="KW-1185">Reference proteome</keyword>
<organism evidence="1 2">
    <name type="scientific">Salix udensis</name>
    <dbReference type="NCBI Taxonomy" id="889485"/>
    <lineage>
        <taxon>Eukaryota</taxon>
        <taxon>Viridiplantae</taxon>
        <taxon>Streptophyta</taxon>
        <taxon>Embryophyta</taxon>
        <taxon>Tracheophyta</taxon>
        <taxon>Spermatophyta</taxon>
        <taxon>Magnoliopsida</taxon>
        <taxon>eudicotyledons</taxon>
        <taxon>Gunneridae</taxon>
        <taxon>Pentapetalae</taxon>
        <taxon>rosids</taxon>
        <taxon>fabids</taxon>
        <taxon>Malpighiales</taxon>
        <taxon>Salicaceae</taxon>
        <taxon>Saliceae</taxon>
        <taxon>Salix</taxon>
    </lineage>
</organism>
<proteinExistence type="predicted"/>
<dbReference type="Proteomes" id="UP001162972">
    <property type="component" value="Chromosome 1"/>
</dbReference>
<reference evidence="1 2" key="1">
    <citation type="journal article" date="2023" name="Int. J. Mol. Sci.">
        <title>De Novo Assembly and Annotation of 11 Diverse Shrub Willow (Salix) Genomes Reveals Novel Gene Organization in Sex-Linked Regions.</title>
        <authorList>
            <person name="Hyden B."/>
            <person name="Feng K."/>
            <person name="Yates T.B."/>
            <person name="Jawdy S."/>
            <person name="Cereghino C."/>
            <person name="Smart L.B."/>
            <person name="Muchero W."/>
        </authorList>
    </citation>
    <scope>NUCLEOTIDE SEQUENCE [LARGE SCALE GENOMIC DNA]</scope>
    <source>
        <tissue evidence="1">Shoot tip</tissue>
    </source>
</reference>
<accession>A0AAD6KNS7</accession>
<evidence type="ECO:0000313" key="2">
    <source>
        <dbReference type="Proteomes" id="UP001162972"/>
    </source>
</evidence>
<dbReference type="EMBL" id="JAPFFJ010000005">
    <property type="protein sequence ID" value="KAJ6426939.1"/>
    <property type="molecule type" value="Genomic_DNA"/>
</dbReference>
<evidence type="ECO:0000313" key="1">
    <source>
        <dbReference type="EMBL" id="KAJ6426939.1"/>
    </source>
</evidence>
<gene>
    <name evidence="1" type="ORF">OIU84_022521</name>
</gene>
<protein>
    <submittedName>
        <fullName evidence="1">Uncharacterized protein</fullName>
    </submittedName>
</protein>